<organism evidence="6">
    <name type="scientific">Melampsora larici-populina (strain 98AG31 / pathotype 3-4-7)</name>
    <name type="common">Poplar leaf rust fungus</name>
    <dbReference type="NCBI Taxonomy" id="747676"/>
    <lineage>
        <taxon>Eukaryota</taxon>
        <taxon>Fungi</taxon>
        <taxon>Dikarya</taxon>
        <taxon>Basidiomycota</taxon>
        <taxon>Pucciniomycotina</taxon>
        <taxon>Pucciniomycetes</taxon>
        <taxon>Pucciniales</taxon>
        <taxon>Melampsoraceae</taxon>
        <taxon>Melampsora</taxon>
    </lineage>
</organism>
<comment type="subcellular location">
    <subcellularLocation>
        <location evidence="1 2">Nucleus</location>
    </subcellularLocation>
</comment>
<dbReference type="AlphaFoldDB" id="F4RVY3"/>
<evidence type="ECO:0000259" key="4">
    <source>
        <dbReference type="PROSITE" id="PS50071"/>
    </source>
</evidence>
<keyword evidence="1 2" id="KW-0238">DNA-binding</keyword>
<dbReference type="GO" id="GO:0005634">
    <property type="term" value="C:nucleus"/>
    <property type="evidence" value="ECO:0007669"/>
    <property type="project" value="UniProtKB-SubCell"/>
</dbReference>
<dbReference type="RefSeq" id="XP_007413233.1">
    <property type="nucleotide sequence ID" value="XM_007413171.1"/>
</dbReference>
<dbReference type="GeneID" id="18926666"/>
<name>F4RVY3_MELLP</name>
<keyword evidence="6" id="KW-1185">Reference proteome</keyword>
<keyword evidence="1 2" id="KW-0539">Nucleus</keyword>
<evidence type="ECO:0000256" key="2">
    <source>
        <dbReference type="RuleBase" id="RU000682"/>
    </source>
</evidence>
<dbReference type="KEGG" id="mlr:MELLADRAFT_124184"/>
<keyword evidence="1 2" id="KW-0371">Homeobox</keyword>
<feature type="region of interest" description="Disordered" evidence="3">
    <location>
        <begin position="143"/>
        <end position="167"/>
    </location>
</feature>
<dbReference type="VEuPathDB" id="FungiDB:MELLADRAFT_124184"/>
<dbReference type="SMART" id="SM00389">
    <property type="entry name" value="HOX"/>
    <property type="match status" value="1"/>
</dbReference>
<feature type="compositionally biased region" description="Low complexity" evidence="3">
    <location>
        <begin position="143"/>
        <end position="160"/>
    </location>
</feature>
<feature type="compositionally biased region" description="Low complexity" evidence="3">
    <location>
        <begin position="249"/>
        <end position="266"/>
    </location>
</feature>
<dbReference type="PROSITE" id="PS50071">
    <property type="entry name" value="HOMEOBOX_2"/>
    <property type="match status" value="1"/>
</dbReference>
<gene>
    <name evidence="5" type="primary">MlpbW1</name>
    <name evidence="5" type="ORF">MELLADRAFT_124184</name>
</gene>
<protein>
    <submittedName>
        <fullName evidence="5">Putative b mating type locus</fullName>
    </submittedName>
</protein>
<dbReference type="Proteomes" id="UP000001072">
    <property type="component" value="Unassembled WGS sequence"/>
</dbReference>
<proteinExistence type="predicted"/>
<dbReference type="GO" id="GO:0003677">
    <property type="term" value="F:DNA binding"/>
    <property type="evidence" value="ECO:0007669"/>
    <property type="project" value="UniProtKB-UniRule"/>
</dbReference>
<dbReference type="SUPFAM" id="SSF46689">
    <property type="entry name" value="Homeodomain-like"/>
    <property type="match status" value="1"/>
</dbReference>
<feature type="region of interest" description="Disordered" evidence="3">
    <location>
        <begin position="316"/>
        <end position="338"/>
    </location>
</feature>
<dbReference type="Gene3D" id="1.10.10.60">
    <property type="entry name" value="Homeodomain-like"/>
    <property type="match status" value="1"/>
</dbReference>
<dbReference type="InterPro" id="IPR001356">
    <property type="entry name" value="HD"/>
</dbReference>
<feature type="domain" description="Homeobox" evidence="4">
    <location>
        <begin position="162"/>
        <end position="222"/>
    </location>
</feature>
<dbReference type="HOGENOM" id="CLU_704154_0_0_1"/>
<accession>F4RVY3</accession>
<dbReference type="InterPro" id="IPR009057">
    <property type="entry name" value="Homeodomain-like_sf"/>
</dbReference>
<dbReference type="OrthoDB" id="2506590at2759"/>
<dbReference type="EMBL" id="GL883124">
    <property type="protein sequence ID" value="EGG03439.1"/>
    <property type="molecule type" value="Genomic_DNA"/>
</dbReference>
<feature type="region of interest" description="Disordered" evidence="3">
    <location>
        <begin position="360"/>
        <end position="392"/>
    </location>
</feature>
<reference evidence="6" key="1">
    <citation type="journal article" date="2011" name="Proc. Natl. Acad. Sci. U.S.A.">
        <title>Obligate biotrophy features unraveled by the genomic analysis of rust fungi.</title>
        <authorList>
            <person name="Duplessis S."/>
            <person name="Cuomo C.A."/>
            <person name="Lin Y.-C."/>
            <person name="Aerts A."/>
            <person name="Tisserant E."/>
            <person name="Veneault-Fourrey C."/>
            <person name="Joly D.L."/>
            <person name="Hacquard S."/>
            <person name="Amselem J."/>
            <person name="Cantarel B.L."/>
            <person name="Chiu R."/>
            <person name="Coutinho P.M."/>
            <person name="Feau N."/>
            <person name="Field M."/>
            <person name="Frey P."/>
            <person name="Gelhaye E."/>
            <person name="Goldberg J."/>
            <person name="Grabherr M.G."/>
            <person name="Kodira C.D."/>
            <person name="Kohler A."/>
            <person name="Kuees U."/>
            <person name="Lindquist E.A."/>
            <person name="Lucas S.M."/>
            <person name="Mago R."/>
            <person name="Mauceli E."/>
            <person name="Morin E."/>
            <person name="Murat C."/>
            <person name="Pangilinan J.L."/>
            <person name="Park R."/>
            <person name="Pearson M."/>
            <person name="Quesneville H."/>
            <person name="Rouhier N."/>
            <person name="Sakthikumar S."/>
            <person name="Salamov A.A."/>
            <person name="Schmutz J."/>
            <person name="Selles B."/>
            <person name="Shapiro H."/>
            <person name="Tanguay P."/>
            <person name="Tuskan G.A."/>
            <person name="Henrissat B."/>
            <person name="Van de Peer Y."/>
            <person name="Rouze P."/>
            <person name="Ellis J.G."/>
            <person name="Dodds P.N."/>
            <person name="Schein J.E."/>
            <person name="Zhong S."/>
            <person name="Hamelin R.C."/>
            <person name="Grigoriev I.V."/>
            <person name="Szabo L.J."/>
            <person name="Martin F."/>
        </authorList>
    </citation>
    <scope>NUCLEOTIDE SEQUENCE [LARGE SCALE GENOMIC DNA]</scope>
    <source>
        <strain evidence="6">98AG31 / pathotype 3-4-7</strain>
    </source>
</reference>
<dbReference type="InParanoid" id="F4RVY3"/>
<evidence type="ECO:0000313" key="6">
    <source>
        <dbReference type="Proteomes" id="UP000001072"/>
    </source>
</evidence>
<dbReference type="CDD" id="cd00086">
    <property type="entry name" value="homeodomain"/>
    <property type="match status" value="1"/>
</dbReference>
<evidence type="ECO:0000313" key="5">
    <source>
        <dbReference type="EMBL" id="EGG03439.1"/>
    </source>
</evidence>
<feature type="region of interest" description="Disordered" evidence="3">
    <location>
        <begin position="239"/>
        <end position="270"/>
    </location>
</feature>
<dbReference type="Pfam" id="PF00046">
    <property type="entry name" value="Homeodomain"/>
    <property type="match status" value="1"/>
</dbReference>
<evidence type="ECO:0000256" key="1">
    <source>
        <dbReference type="PROSITE-ProRule" id="PRU00108"/>
    </source>
</evidence>
<evidence type="ECO:0000256" key="3">
    <source>
        <dbReference type="SAM" id="MobiDB-lite"/>
    </source>
</evidence>
<feature type="compositionally biased region" description="Polar residues" evidence="3">
    <location>
        <begin position="316"/>
        <end position="332"/>
    </location>
</feature>
<sequence>MMFANMWQSISNWASDIIESLPTADSEEPIISQTLDYPLDPLALPDPPDVRRLLTLAAVPIEIATHYEKSFNELIYELSEYVKAKYEDAVMKIHKRASFDISVQPCYFRALRNGLIVYYNDSVQQALLSLKSRLATLESHPKISSSLPSVSSPNSSGSESHQNRRGRPFVFSKDQTAVLRALLVHDDQFSNEEKELIAQTLNLTRAQVNRWFCNARARGGRKKPYEKPIPRAQRQNLGKYVSDVCQNQRRNSSLSSSESSRCSRYSSSDDDVEMWPCTALQNSDTDDSPYLTTEADPSENIIPMAQLYSQMLSACDDTSPTNQTTEMDTNLPSSNFSFSESTSSLNEFLLPNDLSSLFTDPDPFNLNTLPDDGFAQSLSLPSSHSEESWKFS</sequence>
<feature type="DNA-binding region" description="Homeobox" evidence="1">
    <location>
        <begin position="164"/>
        <end position="223"/>
    </location>
</feature>
<dbReference type="STRING" id="747676.F4RVY3"/>